<keyword evidence="2" id="KW-1185">Reference proteome</keyword>
<name>A0ACC3A1U2_9EURO</name>
<evidence type="ECO:0000313" key="2">
    <source>
        <dbReference type="Proteomes" id="UP001172386"/>
    </source>
</evidence>
<dbReference type="EMBL" id="JAPDRQ010000133">
    <property type="protein sequence ID" value="KAJ9654061.1"/>
    <property type="molecule type" value="Genomic_DNA"/>
</dbReference>
<comment type="caution">
    <text evidence="1">The sequence shown here is derived from an EMBL/GenBank/DDBJ whole genome shotgun (WGS) entry which is preliminary data.</text>
</comment>
<dbReference type="Proteomes" id="UP001172386">
    <property type="component" value="Unassembled WGS sequence"/>
</dbReference>
<proteinExistence type="predicted"/>
<protein>
    <submittedName>
        <fullName evidence="1">Uncharacterized protein</fullName>
    </submittedName>
</protein>
<gene>
    <name evidence="1" type="ORF">H2198_006860</name>
</gene>
<accession>A0ACC3A1U2</accession>
<evidence type="ECO:0000313" key="1">
    <source>
        <dbReference type="EMBL" id="KAJ9654061.1"/>
    </source>
</evidence>
<reference evidence="1" key="1">
    <citation type="submission" date="2022-10" db="EMBL/GenBank/DDBJ databases">
        <title>Culturing micro-colonial fungi from biological soil crusts in the Mojave desert and describing Neophaeococcomyces mojavensis, and introducing the new genera and species Taxawa tesnikishii.</title>
        <authorList>
            <person name="Kurbessoian T."/>
            <person name="Stajich J.E."/>
        </authorList>
    </citation>
    <scope>NUCLEOTIDE SEQUENCE</scope>
    <source>
        <strain evidence="1">JES_112</strain>
    </source>
</reference>
<sequence>MGVNQPYMYDKPSTYTFGSPTNRPFNPKAVTQASWAPPPQKVKQDGPLVDFNRHPDSYIQAPYGKINVQPMNPKTKGRVRFAWISQRILRILALLGALGAVFCIIAIRKTTTSVGWIIRVGPSVAVFHTLYAVYFLCRAVNSRPPASCASYQMFAGLLDTGLIPFFAFSGYMAWADYSSNAYGWGTLFDDNNLDYKIIEAFFIVSTVEIGLFCLSLVLDIYLAVTYRKITKLPPDMNPLEEKDNLTARPRHKRNKSELLHEKHMSNSTFASQRYSGQSQSAVSGRRIPFTHTRTDSADRDGRVSIQKDFLDQSKDPYGARASMSNRDEPSLPRPSSAIIPASNARPAGAGLDHKPARSSHLARSSASRPLSWLSYSNYEGAPAEMSDYAGQELEANIRAMSPVSAMSEHENYTTHGPKHSWHSAVVQDPPNTGVPVSSQAKENDMPSPEDLSLALPPAYTPPKKRSLQPLGMNPPTPIDRRFEDKDLMVRPLSISSYSTPPRQALRETDSGSVAFATPASRPSSFVGSGTKSRFYGDLRNSIGGSPTRGSYEGIEDIDDLHRSGTVKTAESGNFEVYASDSDDDDYDRYQLQHGRPVEVGELTPGREWNGQRQTSNSTGFDLHSGYAGLDPDFGKGMARRREVSGKAAEEGRGYEIAAADALQAQSRLRAAGWARFGGL</sequence>
<organism evidence="1 2">
    <name type="scientific">Neophaeococcomyces mojaviensis</name>
    <dbReference type="NCBI Taxonomy" id="3383035"/>
    <lineage>
        <taxon>Eukaryota</taxon>
        <taxon>Fungi</taxon>
        <taxon>Dikarya</taxon>
        <taxon>Ascomycota</taxon>
        <taxon>Pezizomycotina</taxon>
        <taxon>Eurotiomycetes</taxon>
        <taxon>Chaetothyriomycetidae</taxon>
        <taxon>Chaetothyriales</taxon>
        <taxon>Chaetothyriales incertae sedis</taxon>
        <taxon>Neophaeococcomyces</taxon>
    </lineage>
</organism>